<sequence length="95" mass="10305">MVAPKGLPLGTYGLFAARDALTVAASFNAPAGVSARLRDSQFLKSHGISLGYDTSLNIAQILCPSTMQDILEDGGNTDREDWTGVRDWRCWESND</sequence>
<keyword evidence="2" id="KW-1185">Reference proteome</keyword>
<protein>
    <submittedName>
        <fullName evidence="1">6139_t:CDS:1</fullName>
    </submittedName>
</protein>
<proteinExistence type="predicted"/>
<evidence type="ECO:0000313" key="2">
    <source>
        <dbReference type="Proteomes" id="UP000789525"/>
    </source>
</evidence>
<reference evidence="1" key="1">
    <citation type="submission" date="2021-06" db="EMBL/GenBank/DDBJ databases">
        <authorList>
            <person name="Kallberg Y."/>
            <person name="Tangrot J."/>
            <person name="Rosling A."/>
        </authorList>
    </citation>
    <scope>NUCLEOTIDE SEQUENCE</scope>
    <source>
        <strain evidence="1">CL356</strain>
    </source>
</reference>
<name>A0ACA9NMA5_9GLOM</name>
<evidence type="ECO:0000313" key="1">
    <source>
        <dbReference type="EMBL" id="CAG8664150.1"/>
    </source>
</evidence>
<gene>
    <name evidence="1" type="ORF">ACOLOM_LOCUS8696</name>
</gene>
<organism evidence="1 2">
    <name type="scientific">Acaulospora colombiana</name>
    <dbReference type="NCBI Taxonomy" id="27376"/>
    <lineage>
        <taxon>Eukaryota</taxon>
        <taxon>Fungi</taxon>
        <taxon>Fungi incertae sedis</taxon>
        <taxon>Mucoromycota</taxon>
        <taxon>Glomeromycotina</taxon>
        <taxon>Glomeromycetes</taxon>
        <taxon>Diversisporales</taxon>
        <taxon>Acaulosporaceae</taxon>
        <taxon>Acaulospora</taxon>
    </lineage>
</organism>
<comment type="caution">
    <text evidence="1">The sequence shown here is derived from an EMBL/GenBank/DDBJ whole genome shotgun (WGS) entry which is preliminary data.</text>
</comment>
<accession>A0ACA9NMA5</accession>
<dbReference type="EMBL" id="CAJVPT010023205">
    <property type="protein sequence ID" value="CAG8664150.1"/>
    <property type="molecule type" value="Genomic_DNA"/>
</dbReference>
<dbReference type="Proteomes" id="UP000789525">
    <property type="component" value="Unassembled WGS sequence"/>
</dbReference>